<proteinExistence type="predicted"/>
<dbReference type="EMBL" id="LT854267">
    <property type="protein sequence ID" value="SMR62322.1"/>
    <property type="molecule type" value="Genomic_DNA"/>
</dbReference>
<dbReference type="Proteomes" id="UP000245764">
    <property type="component" value="Chromosome 15"/>
</dbReference>
<reference evidence="3" key="1">
    <citation type="submission" date="2017-05" db="EMBL/GenBank/DDBJ databases">
        <authorList>
            <person name="Song R."/>
            <person name="Chenine A.L."/>
            <person name="Ruprecht R.M."/>
        </authorList>
    </citation>
    <scope>NUCLEOTIDE SEQUENCE [LARGE SCALE GENOMIC DNA]</scope>
</reference>
<feature type="region of interest" description="Disordered" evidence="1">
    <location>
        <begin position="123"/>
        <end position="154"/>
    </location>
</feature>
<feature type="region of interest" description="Disordered" evidence="1">
    <location>
        <begin position="1"/>
        <end position="39"/>
    </location>
</feature>
<accession>A0A2H1H982</accession>
<protein>
    <submittedName>
        <fullName evidence="2">Uncharacterized protein</fullName>
    </submittedName>
</protein>
<feature type="compositionally biased region" description="Basic and acidic residues" evidence="1">
    <location>
        <begin position="218"/>
        <end position="231"/>
    </location>
</feature>
<feature type="compositionally biased region" description="Polar residues" evidence="1">
    <location>
        <begin position="1"/>
        <end position="10"/>
    </location>
</feature>
<sequence length="272" mass="29977">MTSITSSSSDAPDRPIGSKRKASTEAPDNPFSHLDCDDKHPGVILSAVNRQMIELRRSNCYKRTRHAPTLQGVSPLDVYPVDNDSASSPPHLVVQQSRRFHGDINNQVEQPASPISTQLVIPSHYHSGKDDDKDVQAAGAPPTSPLPAVHRSQASSTSLSASCYHYRHNTHPTPFSSSSPDPIVGPSPYKPVAHTPSSARHGNGNVEEIAQRSRSRNRRDGRDGRDNEEQRSSPTSRRAFVVAWRRPEAAKEEDEENDIKSGCRLKKEEEEV</sequence>
<feature type="compositionally biased region" description="Basic and acidic residues" evidence="1">
    <location>
        <begin position="258"/>
        <end position="272"/>
    </location>
</feature>
<evidence type="ECO:0000313" key="3">
    <source>
        <dbReference type="Proteomes" id="UP000245764"/>
    </source>
</evidence>
<dbReference type="AlphaFoldDB" id="A0A2H1H982"/>
<name>A0A2H1H982_ZYMTR</name>
<feature type="region of interest" description="Disordered" evidence="1">
    <location>
        <begin position="172"/>
        <end position="272"/>
    </location>
</feature>
<gene>
    <name evidence="2" type="ORF">ZT1E4_G11636</name>
</gene>
<organism evidence="2 3">
    <name type="scientific">Zymoseptoria tritici ST99CH_1E4</name>
    <dbReference type="NCBI Taxonomy" id="1276532"/>
    <lineage>
        <taxon>Eukaryota</taxon>
        <taxon>Fungi</taxon>
        <taxon>Dikarya</taxon>
        <taxon>Ascomycota</taxon>
        <taxon>Pezizomycotina</taxon>
        <taxon>Dothideomycetes</taxon>
        <taxon>Dothideomycetidae</taxon>
        <taxon>Mycosphaerellales</taxon>
        <taxon>Mycosphaerellaceae</taxon>
        <taxon>Zymoseptoria</taxon>
    </lineage>
</organism>
<evidence type="ECO:0000313" key="2">
    <source>
        <dbReference type="EMBL" id="SMR62322.1"/>
    </source>
</evidence>
<evidence type="ECO:0000256" key="1">
    <source>
        <dbReference type="SAM" id="MobiDB-lite"/>
    </source>
</evidence>